<dbReference type="AlphaFoldDB" id="A0AAE0Z4U5"/>
<organism evidence="1 2">
    <name type="scientific">Elysia crispata</name>
    <name type="common">lettuce slug</name>
    <dbReference type="NCBI Taxonomy" id="231223"/>
    <lineage>
        <taxon>Eukaryota</taxon>
        <taxon>Metazoa</taxon>
        <taxon>Spiralia</taxon>
        <taxon>Lophotrochozoa</taxon>
        <taxon>Mollusca</taxon>
        <taxon>Gastropoda</taxon>
        <taxon>Heterobranchia</taxon>
        <taxon>Euthyneura</taxon>
        <taxon>Panpulmonata</taxon>
        <taxon>Sacoglossa</taxon>
        <taxon>Placobranchoidea</taxon>
        <taxon>Plakobranchidae</taxon>
        <taxon>Elysia</taxon>
    </lineage>
</organism>
<comment type="caution">
    <text evidence="1">The sequence shown here is derived from an EMBL/GenBank/DDBJ whole genome shotgun (WGS) entry which is preliminary data.</text>
</comment>
<evidence type="ECO:0000313" key="2">
    <source>
        <dbReference type="Proteomes" id="UP001283361"/>
    </source>
</evidence>
<protein>
    <submittedName>
        <fullName evidence="1">Uncharacterized protein</fullName>
    </submittedName>
</protein>
<evidence type="ECO:0000313" key="1">
    <source>
        <dbReference type="EMBL" id="KAK3762740.1"/>
    </source>
</evidence>
<reference evidence="1" key="1">
    <citation type="journal article" date="2023" name="G3 (Bethesda)">
        <title>A reference genome for the long-term kleptoplast-retaining sea slug Elysia crispata morphotype clarki.</title>
        <authorList>
            <person name="Eastman K.E."/>
            <person name="Pendleton A.L."/>
            <person name="Shaikh M.A."/>
            <person name="Suttiyut T."/>
            <person name="Ogas R."/>
            <person name="Tomko P."/>
            <person name="Gavelis G."/>
            <person name="Widhalm J.R."/>
            <person name="Wisecaver J.H."/>
        </authorList>
    </citation>
    <scope>NUCLEOTIDE SEQUENCE</scope>
    <source>
        <strain evidence="1">ECLA1</strain>
    </source>
</reference>
<gene>
    <name evidence="1" type="ORF">RRG08_019333</name>
</gene>
<name>A0AAE0Z4U5_9GAST</name>
<accession>A0AAE0Z4U5</accession>
<keyword evidence="2" id="KW-1185">Reference proteome</keyword>
<proteinExistence type="predicted"/>
<sequence length="100" mass="11497">MRSPDRYKNPNSSPQPYRVEGHSTIYITLRSISFATFTWGCNGGYLMRRCESQSRYHLTKQLTSHRPGSIGALFRSNFGHKGTETVEAWSKRETPHSKTM</sequence>
<dbReference type="EMBL" id="JAWDGP010004658">
    <property type="protein sequence ID" value="KAK3762740.1"/>
    <property type="molecule type" value="Genomic_DNA"/>
</dbReference>
<dbReference type="Proteomes" id="UP001283361">
    <property type="component" value="Unassembled WGS sequence"/>
</dbReference>